<evidence type="ECO:0000313" key="3">
    <source>
        <dbReference type="Proteomes" id="UP000006565"/>
    </source>
</evidence>
<feature type="region of interest" description="Disordered" evidence="1">
    <location>
        <begin position="136"/>
        <end position="155"/>
    </location>
</feature>
<dbReference type="AlphaFoldDB" id="E1RFZ9"/>
<evidence type="ECO:0000313" key="2">
    <source>
        <dbReference type="EMBL" id="ADN35151.1"/>
    </source>
</evidence>
<evidence type="ECO:0000256" key="1">
    <source>
        <dbReference type="SAM" id="MobiDB-lite"/>
    </source>
</evidence>
<dbReference type="HOGENOM" id="CLU_722819_0_0_2"/>
<gene>
    <name evidence="2" type="ordered locus">Mpet_0377</name>
</gene>
<dbReference type="eggNOG" id="arCOG10650">
    <property type="taxonomic scope" value="Archaea"/>
</dbReference>
<reference evidence="2 3" key="1">
    <citation type="journal article" date="2010" name="Stand. Genomic Sci.">
        <title>Complete genome sequence of Methanoplanus petrolearius type strain (SEBR 4847).</title>
        <authorList>
            <person name="Brambilla E."/>
            <person name="Djao O.D."/>
            <person name="Daligault H."/>
            <person name="Lapidus A."/>
            <person name="Lucas S."/>
            <person name="Hammon N."/>
            <person name="Nolan M."/>
            <person name="Tice H."/>
            <person name="Cheng J.F."/>
            <person name="Han C."/>
            <person name="Tapia R."/>
            <person name="Goodwin L."/>
            <person name="Pitluck S."/>
            <person name="Liolios K."/>
            <person name="Ivanova N."/>
            <person name="Mavromatis K."/>
            <person name="Mikhailova N."/>
            <person name="Pati A."/>
            <person name="Chen A."/>
            <person name="Palaniappan K."/>
            <person name="Land M."/>
            <person name="Hauser L."/>
            <person name="Chang Y.J."/>
            <person name="Jeffries C.D."/>
            <person name="Rohde M."/>
            <person name="Spring S."/>
            <person name="Sikorski J."/>
            <person name="Goker M."/>
            <person name="Woyke T."/>
            <person name="Bristow J."/>
            <person name="Eisen J.A."/>
            <person name="Markowitz V."/>
            <person name="Hugenholtz P."/>
            <person name="Kyrpides N.C."/>
            <person name="Klenk H.P."/>
        </authorList>
    </citation>
    <scope>NUCLEOTIDE SEQUENCE [LARGE SCALE GENOMIC DNA]</scope>
    <source>
        <strain evidence="3">DSM 11571 / OCM 486 / SEBR 4847</strain>
    </source>
</reference>
<name>E1RFZ9_METP4</name>
<protein>
    <submittedName>
        <fullName evidence="2">Uncharacterized protein</fullName>
    </submittedName>
</protein>
<proteinExistence type="predicted"/>
<sequence length="364" mass="40346" precursor="true">MVLALVGAMFVPAVSAGNTSQSSPKDQDVQYNVEKYTVRLVDSEITLDEIDTQTQKILDDFQGEFKNVSSRYIGAAEPDVSKDEKIVGYVFRILPSGESFSYTETVSADDSISTKEISSKIDAWIDGPLKIKTTESLNKASRSKSRSEPDPIHTAYTSVKNYPDIGKAQLITTWYWDNQETNSNQDYFFTKTTLATDPGIDISGYDIYQNYHFNIEINSDYSLGSYQHLPNVAVSQNNPQTTTGFTTLGLSLGTSSCSLGWSTTIPDSSVILHHSSGNIYNWDEEFTHYTNCARSHFEFTPGQESVCSQSSARGGSTYIISRVKADVSNGWAKINDGILCFAPSGTNAWGHYCKVRWNGDYNHV</sequence>
<organism evidence="2 3">
    <name type="scientific">Methanolacinia petrolearia (strain DSM 11571 / OCM 486 / SEBR 4847)</name>
    <name type="common">Methanoplanus petrolearius</name>
    <dbReference type="NCBI Taxonomy" id="679926"/>
    <lineage>
        <taxon>Archaea</taxon>
        <taxon>Methanobacteriati</taxon>
        <taxon>Methanobacteriota</taxon>
        <taxon>Stenosarchaea group</taxon>
        <taxon>Methanomicrobia</taxon>
        <taxon>Methanomicrobiales</taxon>
        <taxon>Methanomicrobiaceae</taxon>
        <taxon>Methanolacinia</taxon>
    </lineage>
</organism>
<accession>E1RFZ9</accession>
<dbReference type="KEGG" id="mpi:Mpet_0377"/>
<keyword evidence="3" id="KW-1185">Reference proteome</keyword>
<dbReference type="EMBL" id="CP002117">
    <property type="protein sequence ID" value="ADN35151.1"/>
    <property type="molecule type" value="Genomic_DNA"/>
</dbReference>
<dbReference type="Proteomes" id="UP000006565">
    <property type="component" value="Chromosome"/>
</dbReference>